<accession>A0A5E4QHA6</accession>
<keyword evidence="1" id="KW-0175">Coiled coil</keyword>
<gene>
    <name evidence="2" type="ORF">LSINAPIS_LOCUS7929</name>
</gene>
<dbReference type="EMBL" id="FZQP02002719">
    <property type="protein sequence ID" value="VVC96421.1"/>
    <property type="molecule type" value="Genomic_DNA"/>
</dbReference>
<name>A0A5E4QHA6_9NEOP</name>
<proteinExistence type="predicted"/>
<dbReference type="AlphaFoldDB" id="A0A5E4QHA6"/>
<evidence type="ECO:0000256" key="1">
    <source>
        <dbReference type="SAM" id="Coils"/>
    </source>
</evidence>
<feature type="coiled-coil region" evidence="1">
    <location>
        <begin position="79"/>
        <end position="113"/>
    </location>
</feature>
<keyword evidence="3" id="KW-1185">Reference proteome</keyword>
<evidence type="ECO:0000313" key="3">
    <source>
        <dbReference type="Proteomes" id="UP000324832"/>
    </source>
</evidence>
<feature type="non-terminal residue" evidence="2">
    <location>
        <position position="173"/>
    </location>
</feature>
<protein>
    <submittedName>
        <fullName evidence="2">Uncharacterized protein</fullName>
    </submittedName>
</protein>
<evidence type="ECO:0000313" key="2">
    <source>
        <dbReference type="EMBL" id="VVC96421.1"/>
    </source>
</evidence>
<dbReference type="Proteomes" id="UP000324832">
    <property type="component" value="Unassembled WGS sequence"/>
</dbReference>
<reference evidence="2 3" key="1">
    <citation type="submission" date="2017-07" db="EMBL/GenBank/DDBJ databases">
        <authorList>
            <person name="Talla V."/>
            <person name="Backstrom N."/>
        </authorList>
    </citation>
    <scope>NUCLEOTIDE SEQUENCE [LARGE SCALE GENOMIC DNA]</scope>
</reference>
<sequence>MAQKYNHNEPELNMSISVSEDTSEIKDGYVNLRSRRCNEYESSADSPKALHGFMAEMRQLMNDFSASQKYELRNINNTLSELKQTNIEIQSSINFLSEQNNQLKNRITTLEDDIKDNRDYIILLENKLENSEISSRKTNLELKNVPMLPDETKEKLINMTSSLFKNIDCEVSR</sequence>
<organism evidence="2 3">
    <name type="scientific">Leptidea sinapis</name>
    <dbReference type="NCBI Taxonomy" id="189913"/>
    <lineage>
        <taxon>Eukaryota</taxon>
        <taxon>Metazoa</taxon>
        <taxon>Ecdysozoa</taxon>
        <taxon>Arthropoda</taxon>
        <taxon>Hexapoda</taxon>
        <taxon>Insecta</taxon>
        <taxon>Pterygota</taxon>
        <taxon>Neoptera</taxon>
        <taxon>Endopterygota</taxon>
        <taxon>Lepidoptera</taxon>
        <taxon>Glossata</taxon>
        <taxon>Ditrysia</taxon>
        <taxon>Papilionoidea</taxon>
        <taxon>Pieridae</taxon>
        <taxon>Dismorphiinae</taxon>
        <taxon>Leptidea</taxon>
    </lineage>
</organism>